<protein>
    <submittedName>
        <fullName evidence="2">DUF1269 domain-containing protein</fullName>
    </submittedName>
</protein>
<proteinExistence type="predicted"/>
<dbReference type="OrthoDB" id="4773532at2"/>
<feature type="compositionally biased region" description="Basic and acidic residues" evidence="1">
    <location>
        <begin position="138"/>
        <end position="152"/>
    </location>
</feature>
<reference evidence="2 3" key="1">
    <citation type="journal article" date="2018" name="Int. J. Syst. Evol. Microbiol.">
        <title>Epidermidibacterium keratini gen. nov., sp. nov., a member of the family Sporichthyaceae, isolated from keratin epidermis.</title>
        <authorList>
            <person name="Lee D.G."/>
            <person name="Trujillo M.E."/>
            <person name="Kang S."/>
            <person name="Nam J.J."/>
            <person name="Kim Y.J."/>
        </authorList>
    </citation>
    <scope>NUCLEOTIDE SEQUENCE [LARGE SCALE GENOMIC DNA]</scope>
    <source>
        <strain evidence="2 3">EPI-7</strain>
    </source>
</reference>
<dbReference type="InParanoid" id="A0A7L4YVU7"/>
<accession>A0A7L4YVU7</accession>
<gene>
    <name evidence="2" type="ORF">EK0264_04285</name>
</gene>
<dbReference type="KEGG" id="eke:EK0264_04285"/>
<feature type="region of interest" description="Disordered" evidence="1">
    <location>
        <begin position="130"/>
        <end position="152"/>
    </location>
</feature>
<evidence type="ECO:0000256" key="1">
    <source>
        <dbReference type="SAM" id="MobiDB-lite"/>
    </source>
</evidence>
<dbReference type="AlphaFoldDB" id="A0A7L4YVU7"/>
<dbReference type="Pfam" id="PF06897">
    <property type="entry name" value="DUF1269"/>
    <property type="match status" value="1"/>
</dbReference>
<dbReference type="EMBL" id="CP047156">
    <property type="protein sequence ID" value="QHC02267.1"/>
    <property type="molecule type" value="Genomic_DNA"/>
</dbReference>
<keyword evidence="3" id="KW-1185">Reference proteome</keyword>
<sequence length="164" mass="16853">MAAAVVERGKDGRLTVEDHADSRFAAGTAGGSLIGMVIGVLGGPLGVLLGWGVGAAAGSLVDAARAGDQDAALAELSRQVPPGHNAIVAETDEPSTAALDEYVASMGGTVTRRPLEEVVSELEAQDAAAEAAADAAAEELRKQKREERKEKLHDRIEALKAKFA</sequence>
<name>A0A7L4YVU7_9ACTN</name>
<evidence type="ECO:0000313" key="3">
    <source>
        <dbReference type="Proteomes" id="UP000463857"/>
    </source>
</evidence>
<evidence type="ECO:0000313" key="2">
    <source>
        <dbReference type="EMBL" id="QHC02267.1"/>
    </source>
</evidence>
<dbReference type="Proteomes" id="UP000463857">
    <property type="component" value="Chromosome"/>
</dbReference>
<organism evidence="2 3">
    <name type="scientific">Epidermidibacterium keratini</name>
    <dbReference type="NCBI Taxonomy" id="1891644"/>
    <lineage>
        <taxon>Bacteria</taxon>
        <taxon>Bacillati</taxon>
        <taxon>Actinomycetota</taxon>
        <taxon>Actinomycetes</taxon>
        <taxon>Sporichthyales</taxon>
        <taxon>Sporichthyaceae</taxon>
        <taxon>Epidermidibacterium</taxon>
    </lineage>
</organism>
<dbReference type="InterPro" id="IPR009200">
    <property type="entry name" value="DUF1269_membrane"/>
</dbReference>